<sequence>MSAHIITEVNNRVFRNVFEKKGIEHDIRLIKQSESPEEEACLGTECRGGWKIEALTAKSSQLPNDDVEGQNIYNQSEDLFDCLQKLVIASMTVGLLGIGVAVVFLMEYFMSYDSGRIQHQSEAAFKGLLEEYDALATTRSIYLFEIGLYISRIIQMVTINVESGPPLPNFQANQGAAFNVWTRFYYAMGVRLGSSFLKYHQYAMGVSQAEKQLVARCSPVFDADSWRVIVYSLQVYKDRQYIPRFQSRQINGAFREVVILSNMHQMPGGFQWDDELTCPVFLRVVERGSKVDEATGGILLPTYVQGLNLARASVVLELLLGLNQADEKAEVKGKTVLAPPNQRWMNKTARNSGQNSKRKRKRRCRTSAPQTKTNDDNSSGDDGGDEEVAVDADQEEVEPQPNRQPAEAAKEQAGDNAKRNTLASGQGKGSSSKRGKAAEKTTRVEAVLTEEPESEVEPDETQQRLITSQQIDDEIAKISEHLEQSE</sequence>
<evidence type="ECO:0000256" key="1">
    <source>
        <dbReference type="SAM" id="MobiDB-lite"/>
    </source>
</evidence>
<protein>
    <submittedName>
        <fullName evidence="3">(salmon louse) hypothetical protein</fullName>
    </submittedName>
</protein>
<evidence type="ECO:0000313" key="4">
    <source>
        <dbReference type="Proteomes" id="UP000675881"/>
    </source>
</evidence>
<keyword evidence="4" id="KW-1185">Reference proteome</keyword>
<evidence type="ECO:0000313" key="3">
    <source>
        <dbReference type="EMBL" id="CAF3040584.1"/>
    </source>
</evidence>
<dbReference type="AlphaFoldDB" id="A0A7R8HEE7"/>
<feature type="compositionally biased region" description="Basic residues" evidence="1">
    <location>
        <begin position="356"/>
        <end position="365"/>
    </location>
</feature>
<proteinExistence type="predicted"/>
<feature type="compositionally biased region" description="Acidic residues" evidence="1">
    <location>
        <begin position="378"/>
        <end position="398"/>
    </location>
</feature>
<evidence type="ECO:0000256" key="2">
    <source>
        <dbReference type="SAM" id="Phobius"/>
    </source>
</evidence>
<keyword evidence="2" id="KW-1133">Transmembrane helix</keyword>
<feature type="compositionally biased region" description="Polar residues" evidence="1">
    <location>
        <begin position="343"/>
        <end position="355"/>
    </location>
</feature>
<name>A0A7R8HEE7_LEPSM</name>
<keyword evidence="2" id="KW-0812">Transmembrane</keyword>
<feature type="compositionally biased region" description="Acidic residues" evidence="1">
    <location>
        <begin position="448"/>
        <end position="460"/>
    </location>
</feature>
<gene>
    <name evidence="3" type="ORF">LSAA_14811</name>
</gene>
<feature type="compositionally biased region" description="Low complexity" evidence="1">
    <location>
        <begin position="423"/>
        <end position="432"/>
    </location>
</feature>
<feature type="compositionally biased region" description="Basic and acidic residues" evidence="1">
    <location>
        <begin position="408"/>
        <end position="418"/>
    </location>
</feature>
<accession>A0A7R8HEE7</accession>
<feature type="region of interest" description="Disordered" evidence="1">
    <location>
        <begin position="329"/>
        <end position="471"/>
    </location>
</feature>
<dbReference type="EMBL" id="HG994588">
    <property type="protein sequence ID" value="CAF3040584.1"/>
    <property type="molecule type" value="Genomic_DNA"/>
</dbReference>
<reference evidence="3" key="1">
    <citation type="submission" date="2021-02" db="EMBL/GenBank/DDBJ databases">
        <authorList>
            <person name="Bekaert M."/>
        </authorList>
    </citation>
    <scope>NUCLEOTIDE SEQUENCE</scope>
    <source>
        <strain evidence="3">IoA-00</strain>
    </source>
</reference>
<dbReference type="Proteomes" id="UP000675881">
    <property type="component" value="Chromosome 9"/>
</dbReference>
<keyword evidence="2" id="KW-0472">Membrane</keyword>
<feature type="transmembrane region" description="Helical" evidence="2">
    <location>
        <begin position="86"/>
        <end position="109"/>
    </location>
</feature>
<organism evidence="3 4">
    <name type="scientific">Lepeophtheirus salmonis</name>
    <name type="common">Salmon louse</name>
    <name type="synonym">Caligus salmonis</name>
    <dbReference type="NCBI Taxonomy" id="72036"/>
    <lineage>
        <taxon>Eukaryota</taxon>
        <taxon>Metazoa</taxon>
        <taxon>Ecdysozoa</taxon>
        <taxon>Arthropoda</taxon>
        <taxon>Crustacea</taxon>
        <taxon>Multicrustacea</taxon>
        <taxon>Hexanauplia</taxon>
        <taxon>Copepoda</taxon>
        <taxon>Siphonostomatoida</taxon>
        <taxon>Caligidae</taxon>
        <taxon>Lepeophtheirus</taxon>
    </lineage>
</organism>